<sequence length="151" mass="16968">MSTDIIDRLEGDMKVAMKAREADRLEAMRFLISEIRKAGINEHREPTDDDALVVIGRLIKQRQESIELFKKGDRDDLVAKEELGVELYRTYLPQQLNAEELSKIVAEVIAETSPAGLKDLGKVMKALLPRVKGRADGKVVNAVVREQLQEA</sequence>
<dbReference type="Gene3D" id="1.10.10.410">
    <property type="match status" value="1"/>
</dbReference>
<proteinExistence type="predicted"/>
<protein>
    <submittedName>
        <fullName evidence="1">GatB/YqeY domain-containing protein</fullName>
    </submittedName>
</protein>
<evidence type="ECO:0000313" key="2">
    <source>
        <dbReference type="Proteomes" id="UP001250932"/>
    </source>
</evidence>
<dbReference type="InterPro" id="IPR042184">
    <property type="entry name" value="YqeY/Aim41_N"/>
</dbReference>
<evidence type="ECO:0000313" key="1">
    <source>
        <dbReference type="EMBL" id="MDT7041084.1"/>
    </source>
</evidence>
<dbReference type="InterPro" id="IPR003789">
    <property type="entry name" value="Asn/Gln_tRNA_amidoTrase-B-like"/>
</dbReference>
<dbReference type="PANTHER" id="PTHR28055:SF1">
    <property type="entry name" value="ALTERED INHERITANCE OF MITOCHONDRIA PROTEIN 41, MITOCHONDRIAL"/>
    <property type="match status" value="1"/>
</dbReference>
<keyword evidence="2" id="KW-1185">Reference proteome</keyword>
<organism evidence="1 2">
    <name type="scientific">Candidatus Nitronereus thalassa</name>
    <dbReference type="NCBI Taxonomy" id="3020898"/>
    <lineage>
        <taxon>Bacteria</taxon>
        <taxon>Pseudomonadati</taxon>
        <taxon>Nitrospirota</taxon>
        <taxon>Nitrospiria</taxon>
        <taxon>Nitrospirales</taxon>
        <taxon>Nitrospiraceae</taxon>
        <taxon>Candidatus Nitronereus</taxon>
    </lineage>
</organism>
<name>A0ABU3K3W5_9BACT</name>
<accession>A0ABU3K3W5</accession>
<dbReference type="PANTHER" id="PTHR28055">
    <property type="entry name" value="ALTERED INHERITANCE OF MITOCHONDRIA PROTEIN 41, MITOCHONDRIAL"/>
    <property type="match status" value="1"/>
</dbReference>
<comment type="caution">
    <text evidence="1">The sequence shown here is derived from an EMBL/GenBank/DDBJ whole genome shotgun (WGS) entry which is preliminary data.</text>
</comment>
<reference evidence="1 2" key="1">
    <citation type="journal article" date="2023" name="ISME J.">
        <title>Cultivation and genomic characterization of novel and ubiquitous marine nitrite-oxidizing bacteria from the Nitrospirales.</title>
        <authorList>
            <person name="Mueller A.J."/>
            <person name="Daebeler A."/>
            <person name="Herbold C.W."/>
            <person name="Kirkegaard R.H."/>
            <person name="Daims H."/>
        </authorList>
    </citation>
    <scope>NUCLEOTIDE SEQUENCE [LARGE SCALE GENOMIC DNA]</scope>
    <source>
        <strain evidence="1 2">EB</strain>
    </source>
</reference>
<dbReference type="InterPro" id="IPR019004">
    <property type="entry name" value="YqeY/Aim41"/>
</dbReference>
<dbReference type="RefSeq" id="WP_313831443.1">
    <property type="nucleotide sequence ID" value="NZ_JAQOUE010000001.1"/>
</dbReference>
<dbReference type="Pfam" id="PF09424">
    <property type="entry name" value="YqeY"/>
    <property type="match status" value="1"/>
</dbReference>
<dbReference type="InterPro" id="IPR023168">
    <property type="entry name" value="GatB_Yqey_C_2"/>
</dbReference>
<dbReference type="Proteomes" id="UP001250932">
    <property type="component" value="Unassembled WGS sequence"/>
</dbReference>
<dbReference type="SUPFAM" id="SSF89095">
    <property type="entry name" value="GatB/YqeY motif"/>
    <property type="match status" value="1"/>
</dbReference>
<gene>
    <name evidence="1" type="ORF">PPG34_01900</name>
</gene>
<dbReference type="Gene3D" id="1.10.1510.10">
    <property type="entry name" value="Uncharacterised protein YqeY/AIM41 PF09424, N-terminal domain"/>
    <property type="match status" value="1"/>
</dbReference>
<dbReference type="EMBL" id="JAQOUE010000001">
    <property type="protein sequence ID" value="MDT7041084.1"/>
    <property type="molecule type" value="Genomic_DNA"/>
</dbReference>